<dbReference type="RefSeq" id="WP_182707757.1">
    <property type="nucleotide sequence ID" value="NZ_JACJII010000001.1"/>
</dbReference>
<feature type="domain" description="PucR C-terminal helix-turn-helix" evidence="4">
    <location>
        <begin position="492"/>
        <end position="550"/>
    </location>
</feature>
<feature type="region of interest" description="Disordered" evidence="2">
    <location>
        <begin position="321"/>
        <end position="343"/>
    </location>
</feature>
<reference evidence="6 7" key="1">
    <citation type="submission" date="2020-08" db="EMBL/GenBank/DDBJ databases">
        <title>Sequencing the genomes of 1000 actinobacteria strains.</title>
        <authorList>
            <person name="Klenk H.-P."/>
        </authorList>
    </citation>
    <scope>NUCLEOTIDE SEQUENCE [LARGE SCALE GENOMIC DNA]</scope>
    <source>
        <strain evidence="6 7">DSM 45823</strain>
    </source>
</reference>
<dbReference type="AlphaFoldDB" id="A0A7W3RBN2"/>
<feature type="compositionally biased region" description="Low complexity" evidence="2">
    <location>
        <begin position="321"/>
        <end position="333"/>
    </location>
</feature>
<name>A0A7W3RBN2_9ACTN</name>
<dbReference type="EMBL" id="JACJII010000001">
    <property type="protein sequence ID" value="MBA9007066.1"/>
    <property type="molecule type" value="Genomic_DNA"/>
</dbReference>
<comment type="caution">
    <text evidence="6">The sequence shown here is derived from an EMBL/GenBank/DDBJ whole genome shotgun (WGS) entry which is preliminary data.</text>
</comment>
<protein>
    <submittedName>
        <fullName evidence="6">Purine catabolism regulator</fullName>
    </submittedName>
</protein>
<evidence type="ECO:0000256" key="2">
    <source>
        <dbReference type="SAM" id="MobiDB-lite"/>
    </source>
</evidence>
<feature type="domain" description="Purine catabolism PurC-like" evidence="3">
    <location>
        <begin position="7"/>
        <end position="129"/>
    </location>
</feature>
<keyword evidence="7" id="KW-1185">Reference proteome</keyword>
<comment type="similarity">
    <text evidence="1">Belongs to the CdaR family.</text>
</comment>
<evidence type="ECO:0000313" key="6">
    <source>
        <dbReference type="EMBL" id="MBA9007066.1"/>
    </source>
</evidence>
<dbReference type="PANTHER" id="PTHR33744">
    <property type="entry name" value="CARBOHYDRATE DIACID REGULATOR"/>
    <property type="match status" value="1"/>
</dbReference>
<evidence type="ECO:0000259" key="4">
    <source>
        <dbReference type="Pfam" id="PF13556"/>
    </source>
</evidence>
<dbReference type="InterPro" id="IPR041522">
    <property type="entry name" value="CdaR_GGDEF"/>
</dbReference>
<evidence type="ECO:0000256" key="1">
    <source>
        <dbReference type="ARBA" id="ARBA00006754"/>
    </source>
</evidence>
<dbReference type="Gene3D" id="1.10.10.2840">
    <property type="entry name" value="PucR C-terminal helix-turn-helix domain"/>
    <property type="match status" value="1"/>
</dbReference>
<organism evidence="6 7">
    <name type="scientific">Thermomonospora cellulosilytica</name>
    <dbReference type="NCBI Taxonomy" id="1411118"/>
    <lineage>
        <taxon>Bacteria</taxon>
        <taxon>Bacillati</taxon>
        <taxon>Actinomycetota</taxon>
        <taxon>Actinomycetes</taxon>
        <taxon>Streptosporangiales</taxon>
        <taxon>Thermomonosporaceae</taxon>
        <taxon>Thermomonospora</taxon>
    </lineage>
</organism>
<dbReference type="InterPro" id="IPR051448">
    <property type="entry name" value="CdaR-like_regulators"/>
</dbReference>
<evidence type="ECO:0000259" key="3">
    <source>
        <dbReference type="Pfam" id="PF07905"/>
    </source>
</evidence>
<gene>
    <name evidence="6" type="ORF">HNR21_005948</name>
</gene>
<dbReference type="Pfam" id="PF13556">
    <property type="entry name" value="HTH_30"/>
    <property type="match status" value="1"/>
</dbReference>
<dbReference type="Pfam" id="PF07905">
    <property type="entry name" value="PucR"/>
    <property type="match status" value="1"/>
</dbReference>
<dbReference type="Proteomes" id="UP000539313">
    <property type="component" value="Unassembled WGS sequence"/>
</dbReference>
<dbReference type="InterPro" id="IPR012914">
    <property type="entry name" value="PucR_dom"/>
</dbReference>
<proteinExistence type="inferred from homology"/>
<dbReference type="Pfam" id="PF17853">
    <property type="entry name" value="GGDEF_2"/>
    <property type="match status" value="1"/>
</dbReference>
<accession>A0A7W3RBN2</accession>
<feature type="domain" description="CdaR GGDEF-like" evidence="5">
    <location>
        <begin position="288"/>
        <end position="438"/>
    </location>
</feature>
<dbReference type="InterPro" id="IPR042070">
    <property type="entry name" value="PucR_C-HTH_sf"/>
</dbReference>
<evidence type="ECO:0000313" key="7">
    <source>
        <dbReference type="Proteomes" id="UP000539313"/>
    </source>
</evidence>
<dbReference type="InterPro" id="IPR025736">
    <property type="entry name" value="PucR_C-HTH_dom"/>
</dbReference>
<dbReference type="PANTHER" id="PTHR33744:SF1">
    <property type="entry name" value="DNA-BINDING TRANSCRIPTIONAL ACTIVATOR ADER"/>
    <property type="match status" value="1"/>
</dbReference>
<evidence type="ECO:0000259" key="5">
    <source>
        <dbReference type="Pfam" id="PF17853"/>
    </source>
</evidence>
<sequence>MHPSLADVLELDAVRRGQPRVVAGADRLDARVRWVHVAEVADIGHLLHGGELVLTTGIALPDEPDRLRGYVAELAEAGASGLMVELGRRYVGELPVALRAAAEEHGLPVIALARETVFIDITEAVHARILDAQLDELRASEQLHEIFTRLSVEGASPAEVIRQVAALARRPVVLENLAHQVLAVETAGADPAELLAVWETRSRAVRPDRRTAYDPASGWLVTTVGARDEDWGRLIVVGGGPPTPRDVVLIERAATTLALARLLDRQAESLERQAHGTIIAGILARAYADPAEAAARARALGVPLAGRRLLAAVLRPRTGAVPAGGSLDGPADGPAGGPAGGPAEHEALAALAEAATAACRDARLPALVGLLDEAGPQGVRVGVLISLPARADAERALRQIADQVRKTCGTGAVMAAGSVVESIRDVRRSFLEADQVADAACRGSGDRFLYRLPDLRLRGLLHLLRDDARLQTFVERELGPLLEYDAQRGTDLTRVLSVYLAAGRNKALAAQQAHLSRPALYERLRRISRILDADLDDVDSCVSLHVALMALDSVRRPSP</sequence>